<evidence type="ECO:0000313" key="1">
    <source>
        <dbReference type="EMBL" id="XBH20707.1"/>
    </source>
</evidence>
<sequence>MISGCASDTQEPISEAYEQLSWDILEDEAHLVAQCVEERTGFAVRVTRGGYLEYTSEEVPDAQWDIVGEEAYACGLEAVPQAPKNPSEESLRTLYSLEVEAHKCLTNEGYSLSAPVSEATFIESFRSGEMPWSALWEAMSESSMGETEFLDLLEKCPDPTQYYWRQ</sequence>
<dbReference type="EMBL" id="CP146203">
    <property type="protein sequence ID" value="XBH20707.1"/>
    <property type="molecule type" value="Genomic_DNA"/>
</dbReference>
<dbReference type="AlphaFoldDB" id="A0AAU7DR72"/>
<name>A0AAU7DR72_9MICO</name>
<reference evidence="1" key="1">
    <citation type="submission" date="2024-02" db="EMBL/GenBank/DDBJ databases">
        <title>Tomenella chthoni gen. nov. sp. nov., a member of the family Jonesiaceae isolated from bat guano.</title>
        <authorList>
            <person name="Miller S.L."/>
            <person name="King J."/>
            <person name="Sankaranarayanan K."/>
            <person name="Lawson P.A."/>
        </authorList>
    </citation>
    <scope>NUCLEOTIDE SEQUENCE</scope>
    <source>
        <strain evidence="1">BS-20</strain>
    </source>
</reference>
<accession>A0AAU7DR72</accession>
<proteinExistence type="predicted"/>
<protein>
    <recommendedName>
        <fullName evidence="2">Lipoprotein</fullName>
    </recommendedName>
</protein>
<gene>
    <name evidence="1" type="ORF">V5R04_10765</name>
</gene>
<organism evidence="1">
    <name type="scientific">Jonesiaceae bacterium BS-20</name>
    <dbReference type="NCBI Taxonomy" id="3120821"/>
    <lineage>
        <taxon>Bacteria</taxon>
        <taxon>Bacillati</taxon>
        <taxon>Actinomycetota</taxon>
        <taxon>Actinomycetes</taxon>
        <taxon>Micrococcales</taxon>
        <taxon>Jonesiaceae</taxon>
    </lineage>
</organism>
<evidence type="ECO:0008006" key="2">
    <source>
        <dbReference type="Google" id="ProtNLM"/>
    </source>
</evidence>